<proteinExistence type="predicted"/>
<protein>
    <recommendedName>
        <fullName evidence="3">F-box domain-containing protein</fullName>
    </recommendedName>
</protein>
<dbReference type="EMBL" id="JARKIF010000004">
    <property type="protein sequence ID" value="KAJ7641146.1"/>
    <property type="molecule type" value="Genomic_DNA"/>
</dbReference>
<comment type="caution">
    <text evidence="1">The sequence shown here is derived from an EMBL/GenBank/DDBJ whole genome shotgun (WGS) entry which is preliminary data.</text>
</comment>
<evidence type="ECO:0008006" key="3">
    <source>
        <dbReference type="Google" id="ProtNLM"/>
    </source>
</evidence>
<dbReference type="AlphaFoldDB" id="A0AAD7FSL4"/>
<organism evidence="1 2">
    <name type="scientific">Roridomyces roridus</name>
    <dbReference type="NCBI Taxonomy" id="1738132"/>
    <lineage>
        <taxon>Eukaryota</taxon>
        <taxon>Fungi</taxon>
        <taxon>Dikarya</taxon>
        <taxon>Basidiomycota</taxon>
        <taxon>Agaricomycotina</taxon>
        <taxon>Agaricomycetes</taxon>
        <taxon>Agaricomycetidae</taxon>
        <taxon>Agaricales</taxon>
        <taxon>Marasmiineae</taxon>
        <taxon>Mycenaceae</taxon>
        <taxon>Roridomyces</taxon>
    </lineage>
</organism>
<evidence type="ECO:0000313" key="2">
    <source>
        <dbReference type="Proteomes" id="UP001221142"/>
    </source>
</evidence>
<sequence length="448" mass="50610">MSCSDSSYRDRVHHLRSRPASLSPLPATKGLSSPVVLTGVCRRWQRIALSTPSLWRAVPVRIDLGRGVDLEPQIQMLRSWLARPGNCSLSIQVPHGGDYSLHLVRQIFDTILPHRERVEYLDLGLERGYLHALEAAMPLPRLRNLSIGFRRYSTASSRVSLCGVPQLRTASLTNYPYPMDLLPWSQLTSLTLMNMVTKKFIIILRQATNLIHLEIALSGKDVPIQRRVEIQLPKLQSLVIGPAESVLDMPPVGYLLLFNVPTLRTLQVPGTFLGRKPIPPLETFISRSGCSLQRVVLTGELFFHSGIEILKLKRAWTVEEFEDEDISFFLAHVELQGLRDLWIDETNMDAAQMSDMILHPNAHAGGKSKTPSVMWIDIQPSEPDVSYESLLTHLALGWQIPPPSGWRFMRAFVALLHTTREHAQVMLKAAHNVDDKDVLKWSEPIYIQ</sequence>
<keyword evidence="2" id="KW-1185">Reference proteome</keyword>
<accession>A0AAD7FSL4</accession>
<evidence type="ECO:0000313" key="1">
    <source>
        <dbReference type="EMBL" id="KAJ7641146.1"/>
    </source>
</evidence>
<reference evidence="1" key="1">
    <citation type="submission" date="2023-03" db="EMBL/GenBank/DDBJ databases">
        <title>Massive genome expansion in bonnet fungi (Mycena s.s.) driven by repeated elements and novel gene families across ecological guilds.</title>
        <authorList>
            <consortium name="Lawrence Berkeley National Laboratory"/>
            <person name="Harder C.B."/>
            <person name="Miyauchi S."/>
            <person name="Viragh M."/>
            <person name="Kuo A."/>
            <person name="Thoen E."/>
            <person name="Andreopoulos B."/>
            <person name="Lu D."/>
            <person name="Skrede I."/>
            <person name="Drula E."/>
            <person name="Henrissat B."/>
            <person name="Morin E."/>
            <person name="Kohler A."/>
            <person name="Barry K."/>
            <person name="LaButti K."/>
            <person name="Morin E."/>
            <person name="Salamov A."/>
            <person name="Lipzen A."/>
            <person name="Mereny Z."/>
            <person name="Hegedus B."/>
            <person name="Baldrian P."/>
            <person name="Stursova M."/>
            <person name="Weitz H."/>
            <person name="Taylor A."/>
            <person name="Grigoriev I.V."/>
            <person name="Nagy L.G."/>
            <person name="Martin F."/>
            <person name="Kauserud H."/>
        </authorList>
    </citation>
    <scope>NUCLEOTIDE SEQUENCE</scope>
    <source>
        <strain evidence="1">9284</strain>
    </source>
</reference>
<gene>
    <name evidence="1" type="ORF">FB45DRAFT_1021924</name>
</gene>
<name>A0AAD7FSL4_9AGAR</name>
<dbReference type="Proteomes" id="UP001221142">
    <property type="component" value="Unassembled WGS sequence"/>
</dbReference>
<dbReference type="InterPro" id="IPR032675">
    <property type="entry name" value="LRR_dom_sf"/>
</dbReference>
<dbReference type="Gene3D" id="3.80.10.10">
    <property type="entry name" value="Ribonuclease Inhibitor"/>
    <property type="match status" value="1"/>
</dbReference>
<dbReference type="SUPFAM" id="SSF52047">
    <property type="entry name" value="RNI-like"/>
    <property type="match status" value="1"/>
</dbReference>